<dbReference type="SMR" id="A0A482XQT3"/>
<dbReference type="PANTHER" id="PTHR43115:SF4">
    <property type="entry name" value="DEHYDROGENASE_REDUCTASE SDR FAMILY MEMBER 11"/>
    <property type="match status" value="1"/>
</dbReference>
<dbReference type="Pfam" id="PF00106">
    <property type="entry name" value="adh_short"/>
    <property type="match status" value="1"/>
</dbReference>
<evidence type="ECO:0000313" key="5">
    <source>
        <dbReference type="EMBL" id="RZF48312.1"/>
    </source>
</evidence>
<dbReference type="InterPro" id="IPR036291">
    <property type="entry name" value="NAD(P)-bd_dom_sf"/>
</dbReference>
<dbReference type="InterPro" id="IPR002347">
    <property type="entry name" value="SDR_fam"/>
</dbReference>
<protein>
    <submittedName>
        <fullName evidence="5">Uncharacterized protein</fullName>
    </submittedName>
</protein>
<dbReference type="PRINTS" id="PR00081">
    <property type="entry name" value="GDHRDH"/>
</dbReference>
<dbReference type="STRING" id="195883.A0A482XQT3"/>
<dbReference type="InParanoid" id="A0A482XQT3"/>
<evidence type="ECO:0000256" key="3">
    <source>
        <dbReference type="RuleBase" id="RU000363"/>
    </source>
</evidence>
<evidence type="ECO:0000256" key="1">
    <source>
        <dbReference type="ARBA" id="ARBA00006484"/>
    </source>
</evidence>
<keyword evidence="2" id="KW-0560">Oxidoreductase</keyword>
<dbReference type="GO" id="GO:0016616">
    <property type="term" value="F:oxidoreductase activity, acting on the CH-OH group of donors, NAD or NADP as acceptor"/>
    <property type="evidence" value="ECO:0007669"/>
    <property type="project" value="UniProtKB-ARBA"/>
</dbReference>
<evidence type="ECO:0000313" key="6">
    <source>
        <dbReference type="Proteomes" id="UP000291343"/>
    </source>
</evidence>
<comment type="similarity">
    <text evidence="1 3">Belongs to the short-chain dehydrogenases/reductases (SDR) family.</text>
</comment>
<dbReference type="PANTHER" id="PTHR43115">
    <property type="entry name" value="DEHYDROGENASE/REDUCTASE SDR FAMILY MEMBER 11"/>
    <property type="match status" value="1"/>
</dbReference>
<feature type="compositionally biased region" description="Polar residues" evidence="4">
    <location>
        <begin position="9"/>
        <end position="22"/>
    </location>
</feature>
<feature type="region of interest" description="Disordered" evidence="4">
    <location>
        <begin position="1"/>
        <end position="51"/>
    </location>
</feature>
<dbReference type="PRINTS" id="PR00080">
    <property type="entry name" value="SDRFAMILY"/>
</dbReference>
<dbReference type="FunCoup" id="A0A482XQT3">
    <property type="interactions" value="199"/>
</dbReference>
<proteinExistence type="inferred from homology"/>
<evidence type="ECO:0000256" key="2">
    <source>
        <dbReference type="ARBA" id="ARBA00023002"/>
    </source>
</evidence>
<dbReference type="OrthoDB" id="1933717at2759"/>
<feature type="region of interest" description="Disordered" evidence="4">
    <location>
        <begin position="318"/>
        <end position="351"/>
    </location>
</feature>
<comment type="caution">
    <text evidence="5">The sequence shown here is derived from an EMBL/GenBank/DDBJ whole genome shotgun (WGS) entry which is preliminary data.</text>
</comment>
<dbReference type="Proteomes" id="UP000291343">
    <property type="component" value="Unassembled WGS sequence"/>
</dbReference>
<sequence>MSGGEESVTESNSELEISNGNGRQDGGEDSEPKRKRPRCENNKNNENNEFSASSLYGMKKWHLKTAIVTGASSGIGAAISKKLLSVGMNVVGIARRETALQKLKRSMEEEGLANGEAQFIPLIGDLTDHEVIDKHLEWIDNNLNGVHVLVNNAGIMQISPLIETDEDYWNRVFQTNVLAVARMTKQVLKIMKKHNFQHGHIINISSVAGNNNSYPIPGMVPYFISKKAVATISEGFRAELSDAQSLVKITTISPGLVRTGIIENSGLSKIIPDDAPALDRSDVAEAVAFVLSTPQNVVISELTIQAITESIHIRLMNANKPSQAPPTALPSSVRMEEDENGGNGNADEIAD</sequence>
<dbReference type="EMBL" id="QKKF02002576">
    <property type="protein sequence ID" value="RZF48312.1"/>
    <property type="molecule type" value="Genomic_DNA"/>
</dbReference>
<gene>
    <name evidence="5" type="ORF">LSTR_LSTR010275</name>
</gene>
<name>A0A482XQT3_LAOST</name>
<dbReference type="AlphaFoldDB" id="A0A482XQT3"/>
<dbReference type="FunFam" id="3.40.50.720:FF:000047">
    <property type="entry name" value="NADP-dependent L-serine/L-allo-threonine dehydrogenase"/>
    <property type="match status" value="1"/>
</dbReference>
<accession>A0A482XQT3</accession>
<dbReference type="SUPFAM" id="SSF51735">
    <property type="entry name" value="NAD(P)-binding Rossmann-fold domains"/>
    <property type="match status" value="1"/>
</dbReference>
<evidence type="ECO:0000256" key="4">
    <source>
        <dbReference type="SAM" id="MobiDB-lite"/>
    </source>
</evidence>
<keyword evidence="6" id="KW-1185">Reference proteome</keyword>
<dbReference type="Gene3D" id="3.40.50.720">
    <property type="entry name" value="NAD(P)-binding Rossmann-like Domain"/>
    <property type="match status" value="1"/>
</dbReference>
<reference evidence="5 6" key="1">
    <citation type="journal article" date="2017" name="Gigascience">
        <title>Genome sequence of the small brown planthopper, Laodelphax striatellus.</title>
        <authorList>
            <person name="Zhu J."/>
            <person name="Jiang F."/>
            <person name="Wang X."/>
            <person name="Yang P."/>
            <person name="Bao Y."/>
            <person name="Zhao W."/>
            <person name="Wang W."/>
            <person name="Lu H."/>
            <person name="Wang Q."/>
            <person name="Cui N."/>
            <person name="Li J."/>
            <person name="Chen X."/>
            <person name="Luo L."/>
            <person name="Yu J."/>
            <person name="Kang L."/>
            <person name="Cui F."/>
        </authorList>
    </citation>
    <scope>NUCLEOTIDE SEQUENCE [LARGE SCALE GENOMIC DNA]</scope>
    <source>
        <strain evidence="5">Lst14</strain>
    </source>
</reference>
<organism evidence="5 6">
    <name type="scientific">Laodelphax striatellus</name>
    <name type="common">Small brown planthopper</name>
    <name type="synonym">Delphax striatella</name>
    <dbReference type="NCBI Taxonomy" id="195883"/>
    <lineage>
        <taxon>Eukaryota</taxon>
        <taxon>Metazoa</taxon>
        <taxon>Ecdysozoa</taxon>
        <taxon>Arthropoda</taxon>
        <taxon>Hexapoda</taxon>
        <taxon>Insecta</taxon>
        <taxon>Pterygota</taxon>
        <taxon>Neoptera</taxon>
        <taxon>Paraneoptera</taxon>
        <taxon>Hemiptera</taxon>
        <taxon>Auchenorrhyncha</taxon>
        <taxon>Fulgoroidea</taxon>
        <taxon>Delphacidae</taxon>
        <taxon>Criomorphinae</taxon>
        <taxon>Laodelphax</taxon>
    </lineage>
</organism>